<accession>A0A644ZMZ1</accession>
<reference evidence="1" key="1">
    <citation type="submission" date="2019-08" db="EMBL/GenBank/DDBJ databases">
        <authorList>
            <person name="Kucharzyk K."/>
            <person name="Murdoch R.W."/>
            <person name="Higgins S."/>
            <person name="Loffler F."/>
        </authorList>
    </citation>
    <scope>NUCLEOTIDE SEQUENCE</scope>
</reference>
<proteinExistence type="predicted"/>
<gene>
    <name evidence="1" type="ORF">SDC9_88965</name>
</gene>
<name>A0A644ZMZ1_9ZZZZ</name>
<evidence type="ECO:0000313" key="1">
    <source>
        <dbReference type="EMBL" id="MPM42300.1"/>
    </source>
</evidence>
<comment type="caution">
    <text evidence="1">The sequence shown here is derived from an EMBL/GenBank/DDBJ whole genome shotgun (WGS) entry which is preliminary data.</text>
</comment>
<sequence>MLVKNAVIKTFCNVVSKLIDATFVNLKIRAIIEKIIPPITADGIQYFSRNLIFFRKYPPK</sequence>
<organism evidence="1">
    <name type="scientific">bioreactor metagenome</name>
    <dbReference type="NCBI Taxonomy" id="1076179"/>
    <lineage>
        <taxon>unclassified sequences</taxon>
        <taxon>metagenomes</taxon>
        <taxon>ecological metagenomes</taxon>
    </lineage>
</organism>
<protein>
    <submittedName>
        <fullName evidence="1">Uncharacterized protein</fullName>
    </submittedName>
</protein>
<dbReference type="EMBL" id="VSSQ01009678">
    <property type="protein sequence ID" value="MPM42300.1"/>
    <property type="molecule type" value="Genomic_DNA"/>
</dbReference>
<dbReference type="AlphaFoldDB" id="A0A644ZMZ1"/>